<dbReference type="SUPFAM" id="SSF55729">
    <property type="entry name" value="Acyl-CoA N-acyltransferases (Nat)"/>
    <property type="match status" value="1"/>
</dbReference>
<name>A0ABU6T3Q9_9FABA</name>
<reference evidence="2 3" key="1">
    <citation type="journal article" date="2023" name="Plants (Basel)">
        <title>Bridging the Gap: Combining Genomics and Transcriptomics Approaches to Understand Stylosanthes scabra, an Orphan Legume from the Brazilian Caatinga.</title>
        <authorList>
            <person name="Ferreira-Neto J.R.C."/>
            <person name="da Silva M.D."/>
            <person name="Binneck E."/>
            <person name="de Melo N.F."/>
            <person name="da Silva R.H."/>
            <person name="de Melo A.L.T.M."/>
            <person name="Pandolfi V."/>
            <person name="Bustamante F.O."/>
            <person name="Brasileiro-Vidal A.C."/>
            <person name="Benko-Iseppon A.M."/>
        </authorList>
    </citation>
    <scope>NUCLEOTIDE SEQUENCE [LARGE SCALE GENOMIC DNA]</scope>
    <source>
        <tissue evidence="2">Leaves</tissue>
    </source>
</reference>
<evidence type="ECO:0000313" key="3">
    <source>
        <dbReference type="Proteomes" id="UP001341840"/>
    </source>
</evidence>
<comment type="caution">
    <text evidence="2">The sequence shown here is derived from an EMBL/GenBank/DDBJ whole genome shotgun (WGS) entry which is preliminary data.</text>
</comment>
<dbReference type="PANTHER" id="PTHR46067">
    <property type="entry name" value="ACYL-COA N-ACYLTRANSFERASES (NAT) SUPERFAMILY PROTEIN"/>
    <property type="match status" value="1"/>
</dbReference>
<dbReference type="PROSITE" id="PS51186">
    <property type="entry name" value="GNAT"/>
    <property type="match status" value="1"/>
</dbReference>
<dbReference type="InterPro" id="IPR016181">
    <property type="entry name" value="Acyl_CoA_acyltransferase"/>
</dbReference>
<sequence length="175" mass="20058">MAMDLSRITVRPFKLSDLEDMWLWASDDRVTYNTRLDTCVTKEQAVALIDECITHEFKKSICLDDRSIGIIWVIPWAGDAKFKADLGYAIGFNYWGKGIATKAVKIVLSQAFHVLPYLKRLQAFTLVENKASQRVLQKVGFQREGVLRNFFYAKGNFIDPLVYSFLPTNEIPNLD</sequence>
<evidence type="ECO:0000259" key="1">
    <source>
        <dbReference type="PROSITE" id="PS51186"/>
    </source>
</evidence>
<dbReference type="Gene3D" id="3.40.630.30">
    <property type="match status" value="1"/>
</dbReference>
<proteinExistence type="predicted"/>
<dbReference type="Pfam" id="PF13302">
    <property type="entry name" value="Acetyltransf_3"/>
    <property type="match status" value="1"/>
</dbReference>
<feature type="domain" description="N-acetyltransferase" evidence="1">
    <location>
        <begin position="8"/>
        <end position="159"/>
    </location>
</feature>
<accession>A0ABU6T3Q9</accession>
<dbReference type="Proteomes" id="UP001341840">
    <property type="component" value="Unassembled WGS sequence"/>
</dbReference>
<dbReference type="PANTHER" id="PTHR46067:SF15">
    <property type="entry name" value="ACETYLTRANSFERASE (GNAT) DOMAIN PROTEIN"/>
    <property type="match status" value="1"/>
</dbReference>
<keyword evidence="3" id="KW-1185">Reference proteome</keyword>
<protein>
    <recommendedName>
        <fullName evidence="1">N-acetyltransferase domain-containing protein</fullName>
    </recommendedName>
</protein>
<evidence type="ECO:0000313" key="2">
    <source>
        <dbReference type="EMBL" id="MED6143029.1"/>
    </source>
</evidence>
<dbReference type="InterPro" id="IPR000182">
    <property type="entry name" value="GNAT_dom"/>
</dbReference>
<organism evidence="2 3">
    <name type="scientific">Stylosanthes scabra</name>
    <dbReference type="NCBI Taxonomy" id="79078"/>
    <lineage>
        <taxon>Eukaryota</taxon>
        <taxon>Viridiplantae</taxon>
        <taxon>Streptophyta</taxon>
        <taxon>Embryophyta</taxon>
        <taxon>Tracheophyta</taxon>
        <taxon>Spermatophyta</taxon>
        <taxon>Magnoliopsida</taxon>
        <taxon>eudicotyledons</taxon>
        <taxon>Gunneridae</taxon>
        <taxon>Pentapetalae</taxon>
        <taxon>rosids</taxon>
        <taxon>fabids</taxon>
        <taxon>Fabales</taxon>
        <taxon>Fabaceae</taxon>
        <taxon>Papilionoideae</taxon>
        <taxon>50 kb inversion clade</taxon>
        <taxon>dalbergioids sensu lato</taxon>
        <taxon>Dalbergieae</taxon>
        <taxon>Pterocarpus clade</taxon>
        <taxon>Stylosanthes</taxon>
    </lineage>
</organism>
<dbReference type="EMBL" id="JASCZI010090626">
    <property type="protein sequence ID" value="MED6143029.1"/>
    <property type="molecule type" value="Genomic_DNA"/>
</dbReference>
<gene>
    <name evidence="2" type="ORF">PIB30_002851</name>
</gene>